<evidence type="ECO:0000313" key="3">
    <source>
        <dbReference type="EMBL" id="NBG95172.1"/>
    </source>
</evidence>
<dbReference type="InterPro" id="IPR029046">
    <property type="entry name" value="LolA/LolB/LppX"/>
</dbReference>
<evidence type="ECO:0000313" key="4">
    <source>
        <dbReference type="Proteomes" id="UP000470384"/>
    </source>
</evidence>
<dbReference type="InterPro" id="IPR004564">
    <property type="entry name" value="OM_lipoprot_carrier_LolA-like"/>
</dbReference>
<keyword evidence="2" id="KW-1133">Transmembrane helix</keyword>
<dbReference type="SUPFAM" id="SSF89392">
    <property type="entry name" value="Prokaryotic lipoproteins and lipoprotein localization factors"/>
    <property type="match status" value="1"/>
</dbReference>
<evidence type="ECO:0000256" key="1">
    <source>
        <dbReference type="ARBA" id="ARBA00022729"/>
    </source>
</evidence>
<dbReference type="RefSeq" id="WP_160587162.1">
    <property type="nucleotide sequence ID" value="NZ_BMHN01000001.1"/>
</dbReference>
<evidence type="ECO:0000256" key="2">
    <source>
        <dbReference type="SAM" id="Phobius"/>
    </source>
</evidence>
<name>A0A845Q9D3_9HYPH</name>
<dbReference type="PANTHER" id="PTHR35869">
    <property type="entry name" value="OUTER-MEMBRANE LIPOPROTEIN CARRIER PROTEIN"/>
    <property type="match status" value="1"/>
</dbReference>
<dbReference type="Gene3D" id="2.50.20.10">
    <property type="entry name" value="Lipoprotein localisation LolA/LolB/LppX"/>
    <property type="match status" value="1"/>
</dbReference>
<protein>
    <recommendedName>
        <fullName evidence="5">Outer membrane lipoprotein carrier protein LolA</fullName>
    </recommendedName>
</protein>
<dbReference type="CDD" id="cd16325">
    <property type="entry name" value="LolA"/>
    <property type="match status" value="1"/>
</dbReference>
<keyword evidence="1" id="KW-0732">Signal</keyword>
<reference evidence="3 4" key="1">
    <citation type="journal article" date="2016" name="Int. J. Syst. Evol. Microbiol.">
        <title>Pyruvatibacter mobilis gen. nov., sp. nov., a marine bacterium from the culture broth of Picochlorum sp. 122.</title>
        <authorList>
            <person name="Wang G."/>
            <person name="Tang M."/>
            <person name="Wu H."/>
            <person name="Dai S."/>
            <person name="Li T."/>
            <person name="Chen C."/>
            <person name="He H."/>
            <person name="Fan J."/>
            <person name="Xiang W."/>
            <person name="Li X."/>
        </authorList>
    </citation>
    <scope>NUCLEOTIDE SEQUENCE [LARGE SCALE GENOMIC DNA]</scope>
    <source>
        <strain evidence="3 4">GYP-11</strain>
    </source>
</reference>
<keyword evidence="2" id="KW-0472">Membrane</keyword>
<feature type="transmembrane region" description="Helical" evidence="2">
    <location>
        <begin position="32"/>
        <end position="54"/>
    </location>
</feature>
<dbReference type="AlphaFoldDB" id="A0A845Q9D3"/>
<dbReference type="PANTHER" id="PTHR35869:SF1">
    <property type="entry name" value="OUTER-MEMBRANE LIPOPROTEIN CARRIER PROTEIN"/>
    <property type="match status" value="1"/>
</dbReference>
<keyword evidence="4" id="KW-1185">Reference proteome</keyword>
<sequence length="250" mass="27227">MSGTRAANGRRHETTPVPACCSRSTNLTKEPLMYRSLFAAVTICLGLAAAPALIAPAVAQIVSREPLVLDAAQKAEVARVNSYLNKLRYMSGRFLQINPDGVLSEGSFYLARPGRARFDYDEEELVVVARGQKLMIKEGSFVTNELPLDGTPLKVLLGREVDITRDARVIGVDSRAGTLALTIEDPEAPELGHVTMIFTGADPELQRWIVTDSQGLRTTVSLTEIGYPATLDGELFELHSESSTLRGRQN</sequence>
<gene>
    <name evidence="3" type="ORF">GTQ45_05450</name>
</gene>
<dbReference type="Proteomes" id="UP000470384">
    <property type="component" value="Unassembled WGS sequence"/>
</dbReference>
<dbReference type="EMBL" id="WXYQ01000004">
    <property type="protein sequence ID" value="NBG95172.1"/>
    <property type="molecule type" value="Genomic_DNA"/>
</dbReference>
<dbReference type="OrthoDB" id="9800501at2"/>
<evidence type="ECO:0008006" key="5">
    <source>
        <dbReference type="Google" id="ProtNLM"/>
    </source>
</evidence>
<organism evidence="3 4">
    <name type="scientific">Pyruvatibacter mobilis</name>
    <dbReference type="NCBI Taxonomy" id="1712261"/>
    <lineage>
        <taxon>Bacteria</taxon>
        <taxon>Pseudomonadati</taxon>
        <taxon>Pseudomonadota</taxon>
        <taxon>Alphaproteobacteria</taxon>
        <taxon>Hyphomicrobiales</taxon>
        <taxon>Parvibaculaceae</taxon>
        <taxon>Pyruvatibacter</taxon>
    </lineage>
</organism>
<dbReference type="GeneID" id="300656088"/>
<proteinExistence type="predicted"/>
<accession>A0A845Q9D3</accession>
<keyword evidence="2" id="KW-0812">Transmembrane</keyword>
<comment type="caution">
    <text evidence="3">The sequence shown here is derived from an EMBL/GenBank/DDBJ whole genome shotgun (WGS) entry which is preliminary data.</text>
</comment>
<dbReference type="Pfam" id="PF03548">
    <property type="entry name" value="LolA"/>
    <property type="match status" value="1"/>
</dbReference>